<dbReference type="EMBL" id="PTJC01000006">
    <property type="protein sequence ID" value="PPK85097.1"/>
    <property type="molecule type" value="Genomic_DNA"/>
</dbReference>
<evidence type="ECO:0000313" key="2">
    <source>
        <dbReference type="Proteomes" id="UP000237662"/>
    </source>
</evidence>
<dbReference type="AlphaFoldDB" id="A0A2S6I1N8"/>
<dbReference type="Proteomes" id="UP000237662">
    <property type="component" value="Unassembled WGS sequence"/>
</dbReference>
<dbReference type="Gene3D" id="3.40.50.720">
    <property type="entry name" value="NAD(P)-binding Rossmann-like Domain"/>
    <property type="match status" value="1"/>
</dbReference>
<gene>
    <name evidence="1" type="ORF">CLV84_1988</name>
</gene>
<organism evidence="1 2">
    <name type="scientific">Neolewinella xylanilytica</name>
    <dbReference type="NCBI Taxonomy" id="1514080"/>
    <lineage>
        <taxon>Bacteria</taxon>
        <taxon>Pseudomonadati</taxon>
        <taxon>Bacteroidota</taxon>
        <taxon>Saprospiria</taxon>
        <taxon>Saprospirales</taxon>
        <taxon>Lewinellaceae</taxon>
        <taxon>Neolewinella</taxon>
    </lineage>
</organism>
<comment type="caution">
    <text evidence="1">The sequence shown here is derived from an EMBL/GenBank/DDBJ whole genome shotgun (WGS) entry which is preliminary data.</text>
</comment>
<reference evidence="1 2" key="1">
    <citation type="submission" date="2018-02" db="EMBL/GenBank/DDBJ databases">
        <title>Genomic Encyclopedia of Archaeal and Bacterial Type Strains, Phase II (KMG-II): from individual species to whole genera.</title>
        <authorList>
            <person name="Goeker M."/>
        </authorList>
    </citation>
    <scope>NUCLEOTIDE SEQUENCE [LARGE SCALE GENOMIC DNA]</scope>
    <source>
        <strain evidence="1 2">DSM 29526</strain>
    </source>
</reference>
<accession>A0A2S6I1N8</accession>
<proteinExistence type="predicted"/>
<sequence length="261" mass="27798">MSALKPRVAILGTGWLGLPLAAAWAEENRVHGSFRSEATRDRLVACGAVPFKLDLPGDAKGLPAFLEEVTTLVVALPPGGRKHGAATTERYLDTLAPLQPFLSGVHLIYTSSTGVYGKSATGLVTENTSVAPDTHSSRAVVAAENFFVRYSGKCTLLRLAGLYGPDRDPVRFYRNAEAIPDGDAPVNMVPLEGVLQAIDLVAKSGTTGIFNVCSARHPSKRTFYGSLYAAAELPAKEFFPGGADGKRIESSKLRQLGWQSP</sequence>
<dbReference type="InterPro" id="IPR036291">
    <property type="entry name" value="NAD(P)-bd_dom_sf"/>
</dbReference>
<dbReference type="SUPFAM" id="SSF51735">
    <property type="entry name" value="NAD(P)-binding Rossmann-fold domains"/>
    <property type="match status" value="1"/>
</dbReference>
<keyword evidence="2" id="KW-1185">Reference proteome</keyword>
<evidence type="ECO:0000313" key="1">
    <source>
        <dbReference type="EMBL" id="PPK85097.1"/>
    </source>
</evidence>
<protein>
    <submittedName>
        <fullName evidence="1">Nucleoside-diphosphate-sugar epimerase</fullName>
    </submittedName>
</protein>
<name>A0A2S6I1N8_9BACT</name>